<evidence type="ECO:0000259" key="13">
    <source>
        <dbReference type="PROSITE" id="PS50287"/>
    </source>
</evidence>
<evidence type="ECO:0000256" key="11">
    <source>
        <dbReference type="PROSITE-ProRule" id="PRU00124"/>
    </source>
</evidence>
<dbReference type="InterPro" id="IPR036055">
    <property type="entry name" value="LDL_receptor-like_sf"/>
</dbReference>
<evidence type="ECO:0000256" key="12">
    <source>
        <dbReference type="PROSITE-ProRule" id="PRU00196"/>
    </source>
</evidence>
<dbReference type="Gene3D" id="3.10.250.10">
    <property type="entry name" value="SRCR-like domain"/>
    <property type="match status" value="1"/>
</dbReference>
<keyword evidence="15" id="KW-1185">Reference proteome</keyword>
<feature type="non-terminal residue" evidence="14">
    <location>
        <position position="186"/>
    </location>
</feature>
<dbReference type="Proteomes" id="UP000266721">
    <property type="component" value="Unassembled WGS sequence"/>
</dbReference>
<dbReference type="GO" id="GO:0012505">
    <property type="term" value="C:endomembrane system"/>
    <property type="evidence" value="ECO:0007669"/>
    <property type="project" value="UniProtKB-SubCell"/>
</dbReference>
<keyword evidence="5" id="KW-0677">Repeat</keyword>
<evidence type="ECO:0000256" key="9">
    <source>
        <dbReference type="ARBA" id="ARBA00023136"/>
    </source>
</evidence>
<keyword evidence="10 12" id="KW-1015">Disulfide bond</keyword>
<dbReference type="PANTHER" id="PTHR24270:SF62">
    <property type="entry name" value="LOW-DENSITY LIPOPROTEIN RECEPTOR-RELATED PROTEIN 2"/>
    <property type="match status" value="1"/>
</dbReference>
<dbReference type="Pfam" id="PF00057">
    <property type="entry name" value="Ldl_recept_a"/>
    <property type="match status" value="2"/>
</dbReference>
<dbReference type="GO" id="GO:0005886">
    <property type="term" value="C:plasma membrane"/>
    <property type="evidence" value="ECO:0007669"/>
    <property type="project" value="TreeGrafter"/>
</dbReference>
<gene>
    <name evidence="14" type="ORF">AM593_03185</name>
</gene>
<dbReference type="PROSITE" id="PS01209">
    <property type="entry name" value="LDLRA_1"/>
    <property type="match status" value="2"/>
</dbReference>
<keyword evidence="6" id="KW-0378">Hydrolase</keyword>
<dbReference type="PRINTS" id="PR00261">
    <property type="entry name" value="LDLRECEPTOR"/>
</dbReference>
<feature type="disulfide bond" evidence="11">
    <location>
        <begin position="132"/>
        <end position="147"/>
    </location>
</feature>
<dbReference type="InterPro" id="IPR050685">
    <property type="entry name" value="LDLR"/>
</dbReference>
<dbReference type="GO" id="GO:0008236">
    <property type="term" value="F:serine-type peptidase activity"/>
    <property type="evidence" value="ECO:0007669"/>
    <property type="project" value="UniProtKB-KW"/>
</dbReference>
<dbReference type="PANTHER" id="PTHR24270">
    <property type="entry name" value="LOW-DENSITY LIPOPROTEIN RECEPTOR-RELATED"/>
    <property type="match status" value="1"/>
</dbReference>
<dbReference type="PROSITE" id="PS50068">
    <property type="entry name" value="LDLRA_2"/>
    <property type="match status" value="2"/>
</dbReference>
<keyword evidence="3" id="KW-0645">Protease</keyword>
<sequence length="186" mass="20516">MAFIRLVGGQTNKTGRLEIQDDKGGFFSPVCSGYQYWDKDDAVVACRQLGYNNSRMHTLSEYGKGRVERSRFGYTFYCDGTEDNLRSCAKATVSCSSTTDVVALDCSNTECFENEYSCGDSGKTCVSMDLVCDGNVDCPNLADEQNCASCGNDQFECSNHECVPLINRCDGVPQCDDKSDEFRCDV</sequence>
<dbReference type="SMART" id="SM00192">
    <property type="entry name" value="LDLa"/>
    <property type="match status" value="2"/>
</dbReference>
<dbReference type="PRINTS" id="PR00258">
    <property type="entry name" value="SPERACTRCPTR"/>
</dbReference>
<feature type="disulfide bond" evidence="12">
    <location>
        <begin position="78"/>
        <end position="88"/>
    </location>
</feature>
<dbReference type="SMR" id="A0A3L5TSW4"/>
<dbReference type="SUPFAM" id="SSF57424">
    <property type="entry name" value="LDL receptor-like module"/>
    <property type="match status" value="2"/>
</dbReference>
<dbReference type="AlphaFoldDB" id="A0A3L5TSW4"/>
<protein>
    <recommendedName>
        <fullName evidence="13">SRCR domain-containing protein</fullName>
    </recommendedName>
</protein>
<feature type="disulfide bond" evidence="11">
    <location>
        <begin position="150"/>
        <end position="162"/>
    </location>
</feature>
<comment type="caution">
    <text evidence="12">Lacks conserved residue(s) required for the propagation of feature annotation.</text>
</comment>
<dbReference type="EMBL" id="KV585506">
    <property type="protein sequence ID" value="OPL32992.1"/>
    <property type="molecule type" value="Genomic_DNA"/>
</dbReference>
<dbReference type="Gene3D" id="4.10.400.10">
    <property type="entry name" value="Low-density Lipoprotein Receptor"/>
    <property type="match status" value="2"/>
</dbReference>
<feature type="domain" description="SRCR" evidence="13">
    <location>
        <begin position="4"/>
        <end position="107"/>
    </location>
</feature>
<dbReference type="Pfam" id="PF00530">
    <property type="entry name" value="SRCR"/>
    <property type="match status" value="1"/>
</dbReference>
<keyword evidence="4" id="KW-0812">Transmembrane</keyword>
<feature type="non-terminal residue" evidence="14">
    <location>
        <position position="1"/>
    </location>
</feature>
<organism evidence="14 15">
    <name type="scientific">Mytilus galloprovincialis</name>
    <name type="common">Mediterranean mussel</name>
    <dbReference type="NCBI Taxonomy" id="29158"/>
    <lineage>
        <taxon>Eukaryota</taxon>
        <taxon>Metazoa</taxon>
        <taxon>Spiralia</taxon>
        <taxon>Lophotrochozoa</taxon>
        <taxon>Mollusca</taxon>
        <taxon>Bivalvia</taxon>
        <taxon>Autobranchia</taxon>
        <taxon>Pteriomorphia</taxon>
        <taxon>Mytilida</taxon>
        <taxon>Mytiloidea</taxon>
        <taxon>Mytilidae</taxon>
        <taxon>Mytilinae</taxon>
        <taxon>Mytilus</taxon>
    </lineage>
</organism>
<dbReference type="CDD" id="cd00112">
    <property type="entry name" value="LDLa"/>
    <property type="match status" value="2"/>
</dbReference>
<dbReference type="PROSITE" id="PS50287">
    <property type="entry name" value="SRCR_2"/>
    <property type="match status" value="1"/>
</dbReference>
<evidence type="ECO:0000256" key="6">
    <source>
        <dbReference type="ARBA" id="ARBA00022801"/>
    </source>
</evidence>
<dbReference type="InterPro" id="IPR002172">
    <property type="entry name" value="LDrepeatLR_classA_rpt"/>
</dbReference>
<dbReference type="GO" id="GO:0006508">
    <property type="term" value="P:proteolysis"/>
    <property type="evidence" value="ECO:0007669"/>
    <property type="project" value="UniProtKB-KW"/>
</dbReference>
<dbReference type="GO" id="GO:0016192">
    <property type="term" value="P:vesicle-mediated transport"/>
    <property type="evidence" value="ECO:0007669"/>
    <property type="project" value="UniProtKB-ARBA"/>
</dbReference>
<reference evidence="14 15" key="1">
    <citation type="journal article" date="2016" name="PLoS ONE">
        <title>A First Insight into the Genome of the Filter-Feeder Mussel Mytilus galloprovincialis.</title>
        <authorList>
            <person name="Murgarella M."/>
            <person name="Puiu D."/>
            <person name="Novoa B."/>
            <person name="Figueras A."/>
            <person name="Posada D."/>
            <person name="Canchaya C."/>
        </authorList>
    </citation>
    <scope>NUCLEOTIDE SEQUENCE [LARGE SCALE GENOMIC DNA]</scope>
    <source>
        <tissue evidence="14">Muscle</tissue>
    </source>
</reference>
<proteinExistence type="predicted"/>
<dbReference type="InterPro" id="IPR023415">
    <property type="entry name" value="LDLR_class-A_CS"/>
</dbReference>
<evidence type="ECO:0000256" key="4">
    <source>
        <dbReference type="ARBA" id="ARBA00022692"/>
    </source>
</evidence>
<dbReference type="SUPFAM" id="SSF56487">
    <property type="entry name" value="SRCR-like"/>
    <property type="match status" value="1"/>
</dbReference>
<evidence type="ECO:0000313" key="14">
    <source>
        <dbReference type="EMBL" id="OPL32992.1"/>
    </source>
</evidence>
<feature type="disulfide bond" evidence="12">
    <location>
        <begin position="31"/>
        <end position="95"/>
    </location>
</feature>
<evidence type="ECO:0000256" key="5">
    <source>
        <dbReference type="ARBA" id="ARBA00022737"/>
    </source>
</evidence>
<evidence type="ECO:0000256" key="10">
    <source>
        <dbReference type="ARBA" id="ARBA00023157"/>
    </source>
</evidence>
<evidence type="ECO:0000256" key="7">
    <source>
        <dbReference type="ARBA" id="ARBA00022825"/>
    </source>
</evidence>
<comment type="caution">
    <text evidence="14">The sequence shown here is derived from an EMBL/GenBank/DDBJ whole genome shotgun (WGS) entry which is preliminary data.</text>
</comment>
<dbReference type="InterPro" id="IPR001190">
    <property type="entry name" value="SRCR"/>
</dbReference>
<feature type="disulfide bond" evidence="11">
    <location>
        <begin position="157"/>
        <end position="175"/>
    </location>
</feature>
<keyword evidence="7" id="KW-0720">Serine protease</keyword>
<accession>A0A3L5TSW4</accession>
<evidence type="ECO:0000256" key="8">
    <source>
        <dbReference type="ARBA" id="ARBA00022989"/>
    </source>
</evidence>
<dbReference type="InterPro" id="IPR036772">
    <property type="entry name" value="SRCR-like_dom_sf"/>
</dbReference>
<evidence type="ECO:0000313" key="15">
    <source>
        <dbReference type="Proteomes" id="UP000266721"/>
    </source>
</evidence>
<dbReference type="SMART" id="SM00202">
    <property type="entry name" value="SR"/>
    <property type="match status" value="1"/>
</dbReference>
<evidence type="ECO:0000256" key="2">
    <source>
        <dbReference type="ARBA" id="ARBA00004308"/>
    </source>
</evidence>
<keyword evidence="8" id="KW-1133">Transmembrane helix</keyword>
<keyword evidence="9" id="KW-0472">Membrane</keyword>
<comment type="subcellular location">
    <subcellularLocation>
        <location evidence="2">Endomembrane system</location>
    </subcellularLocation>
    <subcellularLocation>
        <location evidence="1">Membrane</location>
        <topology evidence="1">Single-pass membrane protein</topology>
    </subcellularLocation>
</comment>
<evidence type="ECO:0000256" key="1">
    <source>
        <dbReference type="ARBA" id="ARBA00004167"/>
    </source>
</evidence>
<name>A0A3L5TSW4_MYTGA</name>
<evidence type="ECO:0000256" key="3">
    <source>
        <dbReference type="ARBA" id="ARBA00022670"/>
    </source>
</evidence>
<feature type="disulfide bond" evidence="11">
    <location>
        <begin position="169"/>
        <end position="184"/>
    </location>
</feature>